<organism evidence="7 8">
    <name type="scientific">Kwoniella heveanensis BCC8398</name>
    <dbReference type="NCBI Taxonomy" id="1296120"/>
    <lineage>
        <taxon>Eukaryota</taxon>
        <taxon>Fungi</taxon>
        <taxon>Dikarya</taxon>
        <taxon>Basidiomycota</taxon>
        <taxon>Agaricomycotina</taxon>
        <taxon>Tremellomycetes</taxon>
        <taxon>Tremellales</taxon>
        <taxon>Cryptococcaceae</taxon>
        <taxon>Kwoniella</taxon>
    </lineage>
</organism>
<dbReference type="Pfam" id="PF01124">
    <property type="entry name" value="MAPEG"/>
    <property type="match status" value="1"/>
</dbReference>
<keyword evidence="6" id="KW-0732">Signal</keyword>
<evidence type="ECO:0000313" key="7">
    <source>
        <dbReference type="EMBL" id="OCF34974.1"/>
    </source>
</evidence>
<dbReference type="OrthoDB" id="410651at2759"/>
<sequence length="150" mass="16513">MSFTLPATFPIVGLPLVAAFCLSGWQSSTAMKYRKAAGIKYPTLYATEAEANADPKVYKFNCAQRAHGNTLENIPYVLALFGYISIFHPVYASANMMIWIIGRVGYTTGYCTGNPQNRLNKLALTSYIGLLGLFLGAAYLSVSKTYAYYF</sequence>
<feature type="transmembrane region" description="Helical" evidence="5">
    <location>
        <begin position="76"/>
        <end position="101"/>
    </location>
</feature>
<evidence type="ECO:0000256" key="6">
    <source>
        <dbReference type="SAM" id="SignalP"/>
    </source>
</evidence>
<keyword evidence="4 5" id="KW-0472">Membrane</keyword>
<dbReference type="PANTHER" id="PTHR10250:SF26">
    <property type="entry name" value="GLUTATHIONE S-TRANSFERASE 3, MITOCHONDRIAL"/>
    <property type="match status" value="1"/>
</dbReference>
<protein>
    <recommendedName>
        <fullName evidence="9">Glutathione S-transferase</fullName>
    </recommendedName>
</protein>
<dbReference type="PANTHER" id="PTHR10250">
    <property type="entry name" value="MICROSOMAL GLUTATHIONE S-TRANSFERASE"/>
    <property type="match status" value="1"/>
</dbReference>
<dbReference type="InterPro" id="IPR001129">
    <property type="entry name" value="Membr-assoc_MAPEG"/>
</dbReference>
<reference evidence="8" key="2">
    <citation type="submission" date="2013-12" db="EMBL/GenBank/DDBJ databases">
        <title>Evolution of pathogenesis and genome organization in the Tremellales.</title>
        <authorList>
            <person name="Cuomo C."/>
            <person name="Litvintseva A."/>
            <person name="Heitman J."/>
            <person name="Chen Y."/>
            <person name="Sun S."/>
            <person name="Springer D."/>
            <person name="Dromer F."/>
            <person name="Young S."/>
            <person name="Zeng Q."/>
            <person name="Chapman S."/>
            <person name="Gujja S."/>
            <person name="Saif S."/>
            <person name="Birren B."/>
        </authorList>
    </citation>
    <scope>NUCLEOTIDE SEQUENCE [LARGE SCALE GENOMIC DNA]</scope>
    <source>
        <strain evidence="8">BCC8398</strain>
    </source>
</reference>
<evidence type="ECO:0008006" key="9">
    <source>
        <dbReference type="Google" id="ProtNLM"/>
    </source>
</evidence>
<dbReference type="GO" id="GO:0004364">
    <property type="term" value="F:glutathione transferase activity"/>
    <property type="evidence" value="ECO:0007669"/>
    <property type="project" value="TreeGrafter"/>
</dbReference>
<proteinExistence type="predicted"/>
<dbReference type="InterPro" id="IPR050997">
    <property type="entry name" value="MAPEG"/>
</dbReference>
<gene>
    <name evidence="7" type="ORF">I316_03521</name>
</gene>
<dbReference type="GO" id="GO:0005635">
    <property type="term" value="C:nuclear envelope"/>
    <property type="evidence" value="ECO:0007669"/>
    <property type="project" value="TreeGrafter"/>
</dbReference>
<evidence type="ECO:0000256" key="5">
    <source>
        <dbReference type="SAM" id="Phobius"/>
    </source>
</evidence>
<name>A0A1B9GVC1_9TREE</name>
<evidence type="ECO:0000313" key="8">
    <source>
        <dbReference type="Proteomes" id="UP000092666"/>
    </source>
</evidence>
<dbReference type="GO" id="GO:0004602">
    <property type="term" value="F:glutathione peroxidase activity"/>
    <property type="evidence" value="ECO:0007669"/>
    <property type="project" value="TreeGrafter"/>
</dbReference>
<keyword evidence="8" id="KW-1185">Reference proteome</keyword>
<dbReference type="SUPFAM" id="SSF161084">
    <property type="entry name" value="MAPEG domain-like"/>
    <property type="match status" value="1"/>
</dbReference>
<keyword evidence="3 5" id="KW-1133">Transmembrane helix</keyword>
<accession>A0A1B9GVC1</accession>
<dbReference type="EMBL" id="KV700123">
    <property type="protein sequence ID" value="OCF34974.1"/>
    <property type="molecule type" value="Genomic_DNA"/>
</dbReference>
<reference evidence="7 8" key="1">
    <citation type="submission" date="2013-07" db="EMBL/GenBank/DDBJ databases">
        <title>The Genome Sequence of Cryptococcus heveanensis BCC8398.</title>
        <authorList>
            <consortium name="The Broad Institute Genome Sequencing Platform"/>
            <person name="Cuomo C."/>
            <person name="Litvintseva A."/>
            <person name="Chen Y."/>
            <person name="Heitman J."/>
            <person name="Sun S."/>
            <person name="Springer D."/>
            <person name="Dromer F."/>
            <person name="Young S.K."/>
            <person name="Zeng Q."/>
            <person name="Gargeya S."/>
            <person name="Fitzgerald M."/>
            <person name="Abouelleil A."/>
            <person name="Alvarado L."/>
            <person name="Berlin A.M."/>
            <person name="Chapman S.B."/>
            <person name="Dewar J."/>
            <person name="Goldberg J."/>
            <person name="Griggs A."/>
            <person name="Gujja S."/>
            <person name="Hansen M."/>
            <person name="Howarth C."/>
            <person name="Imamovic A."/>
            <person name="Larimer J."/>
            <person name="McCowan C."/>
            <person name="Murphy C."/>
            <person name="Pearson M."/>
            <person name="Priest M."/>
            <person name="Roberts A."/>
            <person name="Saif S."/>
            <person name="Shea T."/>
            <person name="Sykes S."/>
            <person name="Wortman J."/>
            <person name="Nusbaum C."/>
            <person name="Birren B."/>
        </authorList>
    </citation>
    <scope>NUCLEOTIDE SEQUENCE [LARGE SCALE GENOMIC DNA]</scope>
    <source>
        <strain evidence="7 8">BCC8398</strain>
    </source>
</reference>
<feature type="signal peptide" evidence="6">
    <location>
        <begin position="1"/>
        <end position="19"/>
    </location>
</feature>
<dbReference type="GO" id="GO:0005783">
    <property type="term" value="C:endoplasmic reticulum"/>
    <property type="evidence" value="ECO:0007669"/>
    <property type="project" value="TreeGrafter"/>
</dbReference>
<dbReference type="Gene3D" id="1.20.120.550">
    <property type="entry name" value="Membrane associated eicosanoid/glutathione metabolism-like domain"/>
    <property type="match status" value="1"/>
</dbReference>
<evidence type="ECO:0000256" key="2">
    <source>
        <dbReference type="ARBA" id="ARBA00022692"/>
    </source>
</evidence>
<dbReference type="STRING" id="1296120.A0A1B9GVC1"/>
<dbReference type="AlphaFoldDB" id="A0A1B9GVC1"/>
<evidence type="ECO:0000256" key="3">
    <source>
        <dbReference type="ARBA" id="ARBA00022989"/>
    </source>
</evidence>
<evidence type="ECO:0000256" key="4">
    <source>
        <dbReference type="ARBA" id="ARBA00023136"/>
    </source>
</evidence>
<dbReference type="InterPro" id="IPR023352">
    <property type="entry name" value="MAPEG-like_dom_sf"/>
</dbReference>
<feature type="transmembrane region" description="Helical" evidence="5">
    <location>
        <begin position="122"/>
        <end position="142"/>
    </location>
</feature>
<dbReference type="GO" id="GO:0016020">
    <property type="term" value="C:membrane"/>
    <property type="evidence" value="ECO:0007669"/>
    <property type="project" value="UniProtKB-SubCell"/>
</dbReference>
<feature type="chain" id="PRO_5008627422" description="Glutathione S-transferase" evidence="6">
    <location>
        <begin position="20"/>
        <end position="150"/>
    </location>
</feature>
<comment type="subcellular location">
    <subcellularLocation>
        <location evidence="1">Membrane</location>
        <topology evidence="1">Multi-pass membrane protein</topology>
    </subcellularLocation>
</comment>
<keyword evidence="2 5" id="KW-0812">Transmembrane</keyword>
<evidence type="ECO:0000256" key="1">
    <source>
        <dbReference type="ARBA" id="ARBA00004141"/>
    </source>
</evidence>
<dbReference type="Proteomes" id="UP000092666">
    <property type="component" value="Unassembled WGS sequence"/>
</dbReference>